<feature type="region of interest" description="Disordered" evidence="9">
    <location>
        <begin position="172"/>
        <end position="192"/>
    </location>
</feature>
<evidence type="ECO:0000256" key="9">
    <source>
        <dbReference type="SAM" id="MobiDB-lite"/>
    </source>
</evidence>
<dbReference type="GO" id="GO:0032259">
    <property type="term" value="P:methylation"/>
    <property type="evidence" value="ECO:0007669"/>
    <property type="project" value="UniProtKB-KW"/>
</dbReference>
<evidence type="ECO:0000313" key="12">
    <source>
        <dbReference type="Proteomes" id="UP001620597"/>
    </source>
</evidence>
<dbReference type="Gene3D" id="1.10.10.10">
    <property type="entry name" value="Winged helix-like DNA-binding domain superfamily/Winged helix DNA-binding domain"/>
    <property type="match status" value="1"/>
</dbReference>
<evidence type="ECO:0000256" key="1">
    <source>
        <dbReference type="ARBA" id="ARBA00001286"/>
    </source>
</evidence>
<keyword evidence="12" id="KW-1185">Reference proteome</keyword>
<keyword evidence="6" id="KW-0804">Transcription</keyword>
<dbReference type="Pfam" id="PF12833">
    <property type="entry name" value="HTH_18"/>
    <property type="match status" value="1"/>
</dbReference>
<dbReference type="SUPFAM" id="SSF53155">
    <property type="entry name" value="Methylated DNA-protein cysteine methyltransferase domain"/>
    <property type="match status" value="1"/>
</dbReference>
<feature type="domain" description="HTH araC/xylS-type" evidence="10">
    <location>
        <begin position="34"/>
        <end position="131"/>
    </location>
</feature>
<dbReference type="Proteomes" id="UP001620597">
    <property type="component" value="Unassembled WGS sequence"/>
</dbReference>
<dbReference type="CDD" id="cd06445">
    <property type="entry name" value="ATase"/>
    <property type="match status" value="1"/>
</dbReference>
<comment type="caution">
    <text evidence="11">The sequence shown here is derived from an EMBL/GenBank/DDBJ whole genome shotgun (WGS) entry which is preliminary data.</text>
</comment>
<reference evidence="11 12" key="1">
    <citation type="submission" date="2024-03" db="EMBL/GenBank/DDBJ databases">
        <title>High-quality draft genome sequence of Oceanobacter sp. wDCs-4.</title>
        <authorList>
            <person name="Dong C."/>
        </authorList>
    </citation>
    <scope>NUCLEOTIDE SEQUENCE [LARGE SCALE GENOMIC DNA]</scope>
    <source>
        <strain evidence="12">wDCs-4</strain>
    </source>
</reference>
<keyword evidence="4" id="KW-0227">DNA damage</keyword>
<dbReference type="SMART" id="SM00342">
    <property type="entry name" value="HTH_ARAC"/>
    <property type="match status" value="1"/>
</dbReference>
<dbReference type="InterPro" id="IPR036217">
    <property type="entry name" value="MethylDNA_cys_MeTrfase_DNAb"/>
</dbReference>
<dbReference type="PROSITE" id="PS01124">
    <property type="entry name" value="HTH_ARAC_FAMILY_2"/>
    <property type="match status" value="1"/>
</dbReference>
<gene>
    <name evidence="11" type="ORF">WG929_09975</name>
</gene>
<dbReference type="SUPFAM" id="SSF46689">
    <property type="entry name" value="Homeodomain-like"/>
    <property type="match status" value="1"/>
</dbReference>
<comment type="catalytic activity">
    <reaction evidence="1">
        <text>a 4-O-methyl-thymidine in DNA + L-cysteinyl-[protein] = a thymidine in DNA + S-methyl-L-cysteinyl-[protein]</text>
        <dbReference type="Rhea" id="RHEA:53428"/>
        <dbReference type="Rhea" id="RHEA-COMP:10131"/>
        <dbReference type="Rhea" id="RHEA-COMP:10132"/>
        <dbReference type="Rhea" id="RHEA-COMP:13555"/>
        <dbReference type="Rhea" id="RHEA-COMP:13556"/>
        <dbReference type="ChEBI" id="CHEBI:29950"/>
        <dbReference type="ChEBI" id="CHEBI:82612"/>
        <dbReference type="ChEBI" id="CHEBI:137386"/>
        <dbReference type="ChEBI" id="CHEBI:137387"/>
        <dbReference type="EC" id="2.1.1.63"/>
    </reaction>
</comment>
<evidence type="ECO:0000256" key="3">
    <source>
        <dbReference type="ARBA" id="ARBA00022679"/>
    </source>
</evidence>
<evidence type="ECO:0000256" key="7">
    <source>
        <dbReference type="ARBA" id="ARBA00023204"/>
    </source>
</evidence>
<keyword evidence="3 11" id="KW-0808">Transferase</keyword>
<comment type="catalytic activity">
    <reaction evidence="8">
        <text>a 6-O-methyl-2'-deoxyguanosine in DNA + L-cysteinyl-[protein] = S-methyl-L-cysteinyl-[protein] + a 2'-deoxyguanosine in DNA</text>
        <dbReference type="Rhea" id="RHEA:24000"/>
        <dbReference type="Rhea" id="RHEA-COMP:10131"/>
        <dbReference type="Rhea" id="RHEA-COMP:10132"/>
        <dbReference type="Rhea" id="RHEA-COMP:11367"/>
        <dbReference type="Rhea" id="RHEA-COMP:11368"/>
        <dbReference type="ChEBI" id="CHEBI:29950"/>
        <dbReference type="ChEBI" id="CHEBI:82612"/>
        <dbReference type="ChEBI" id="CHEBI:85445"/>
        <dbReference type="ChEBI" id="CHEBI:85448"/>
        <dbReference type="EC" id="2.1.1.63"/>
    </reaction>
</comment>
<evidence type="ECO:0000256" key="4">
    <source>
        <dbReference type="ARBA" id="ARBA00022763"/>
    </source>
</evidence>
<accession>A0ABW8NIE1</accession>
<dbReference type="SUPFAM" id="SSF46767">
    <property type="entry name" value="Methylated DNA-protein cysteine methyltransferase, C-terminal domain"/>
    <property type="match status" value="1"/>
</dbReference>
<dbReference type="PANTHER" id="PTHR10815:SF13">
    <property type="entry name" value="METHYLATED-DNA--PROTEIN-CYSTEINE METHYLTRANSFERASE"/>
    <property type="match status" value="1"/>
</dbReference>
<dbReference type="GO" id="GO:0003908">
    <property type="term" value="F:methylated-DNA-[protein]-cysteine S-methyltransferase activity"/>
    <property type="evidence" value="ECO:0007669"/>
    <property type="project" value="UniProtKB-EC"/>
</dbReference>
<evidence type="ECO:0000256" key="6">
    <source>
        <dbReference type="ARBA" id="ARBA00023163"/>
    </source>
</evidence>
<dbReference type="PROSITE" id="PS00374">
    <property type="entry name" value="MGMT"/>
    <property type="match status" value="1"/>
</dbReference>
<protein>
    <submittedName>
        <fullName evidence="11">Methylated-DNA--[protein]-cysteine S-methyltransferase</fullName>
        <ecNumber evidence="11">2.1.1.63</ecNumber>
    </submittedName>
</protein>
<proteinExistence type="predicted"/>
<keyword evidence="7" id="KW-0234">DNA repair</keyword>
<dbReference type="Gene3D" id="3.30.160.70">
    <property type="entry name" value="Methylated DNA-protein cysteine methyltransferase domain"/>
    <property type="match status" value="1"/>
</dbReference>
<dbReference type="InterPro" id="IPR036631">
    <property type="entry name" value="MGMT_N_sf"/>
</dbReference>
<evidence type="ECO:0000313" key="11">
    <source>
        <dbReference type="EMBL" id="MFK4752733.1"/>
    </source>
</evidence>
<dbReference type="InterPro" id="IPR018060">
    <property type="entry name" value="HTH_AraC"/>
</dbReference>
<evidence type="ECO:0000256" key="8">
    <source>
        <dbReference type="ARBA" id="ARBA00049348"/>
    </source>
</evidence>
<keyword evidence="2 11" id="KW-0489">Methyltransferase</keyword>
<evidence type="ECO:0000256" key="2">
    <source>
        <dbReference type="ARBA" id="ARBA00022603"/>
    </source>
</evidence>
<evidence type="ECO:0000259" key="10">
    <source>
        <dbReference type="PROSITE" id="PS01124"/>
    </source>
</evidence>
<evidence type="ECO:0000256" key="5">
    <source>
        <dbReference type="ARBA" id="ARBA00023015"/>
    </source>
</evidence>
<organism evidence="11 12">
    <name type="scientific">Oceanobacter antarcticus</name>
    <dbReference type="NCBI Taxonomy" id="3133425"/>
    <lineage>
        <taxon>Bacteria</taxon>
        <taxon>Pseudomonadati</taxon>
        <taxon>Pseudomonadota</taxon>
        <taxon>Gammaproteobacteria</taxon>
        <taxon>Oceanospirillales</taxon>
        <taxon>Oceanospirillaceae</taxon>
        <taxon>Oceanobacter</taxon>
    </lineage>
</organism>
<feature type="compositionally biased region" description="Basic and acidic residues" evidence="9">
    <location>
        <begin position="181"/>
        <end position="192"/>
    </location>
</feature>
<dbReference type="NCBIfam" id="TIGR00589">
    <property type="entry name" value="ogt"/>
    <property type="match status" value="1"/>
</dbReference>
<keyword evidence="5" id="KW-0805">Transcription regulation</keyword>
<dbReference type="InterPro" id="IPR009057">
    <property type="entry name" value="Homeodomain-like_sf"/>
</dbReference>
<dbReference type="InterPro" id="IPR001497">
    <property type="entry name" value="MethylDNA_cys_MeTrfase_AS"/>
</dbReference>
<dbReference type="RefSeq" id="WP_416205925.1">
    <property type="nucleotide sequence ID" value="NZ_JBBKTX010000010.1"/>
</dbReference>
<dbReference type="Gene3D" id="1.10.10.60">
    <property type="entry name" value="Homeodomain-like"/>
    <property type="match status" value="1"/>
</dbReference>
<dbReference type="Pfam" id="PF01035">
    <property type="entry name" value="DNA_binding_1"/>
    <property type="match status" value="1"/>
</dbReference>
<dbReference type="InterPro" id="IPR014048">
    <property type="entry name" value="MethylDNA_cys_MeTrfase_DNA-bd"/>
</dbReference>
<dbReference type="InterPro" id="IPR036388">
    <property type="entry name" value="WH-like_DNA-bd_sf"/>
</dbReference>
<dbReference type="EMBL" id="JBBKTX010000010">
    <property type="protein sequence ID" value="MFK4752733.1"/>
    <property type="molecule type" value="Genomic_DNA"/>
</dbReference>
<dbReference type="EC" id="2.1.1.63" evidence="11"/>
<sequence length="337" mass="36924">MSDLHTFSVLPQSSVPCCEPYTGEQQCRDFLRIAAAIDYLQHHLTEQPELEPLAAYLQLSPSYCLKLFQRWAGVSPKRFLQTLTTAQAKPLLLDNHSLLDTSLALGLSSPSRLYDHFVAIEAVTPGDFKRMGANLLIRYGQGFTLFGEAFIAWTDRGICLLTFIEQTQAATKQSKASANGNDKDKDKDNDAFERLQGNWPNAQLVADNTAASRLLDRLFQPLQKRDSSLQMQRIPLLLRGTNFQVSVWRALLEIGSGSHTTYGALAAALGNPNASRAVGGAVGANPVAWLIPCHRVIQASGAIGGYRWGVNRKAAMLARESCHNPIQAGDAPFCGRK</sequence>
<dbReference type="PANTHER" id="PTHR10815">
    <property type="entry name" value="METHYLATED-DNA--PROTEIN-CYSTEINE METHYLTRANSFERASE"/>
    <property type="match status" value="1"/>
</dbReference>
<name>A0ABW8NIE1_9GAMM</name>